<feature type="compositionally biased region" description="Polar residues" evidence="1">
    <location>
        <begin position="73"/>
        <end position="82"/>
    </location>
</feature>
<feature type="compositionally biased region" description="Basic and acidic residues" evidence="1">
    <location>
        <begin position="99"/>
        <end position="109"/>
    </location>
</feature>
<evidence type="ECO:0000259" key="2">
    <source>
        <dbReference type="Pfam" id="PF18821"/>
    </source>
</evidence>
<name>A0ABS8TVM7_9GAMM</name>
<feature type="region of interest" description="Disordered" evidence="1">
    <location>
        <begin position="99"/>
        <end position="127"/>
    </location>
</feature>
<dbReference type="InterPro" id="IPR040677">
    <property type="entry name" value="LPD7"/>
</dbReference>
<accession>A0ABS8TVM7</accession>
<reference evidence="3" key="1">
    <citation type="submission" date="2021-11" db="EMBL/GenBank/DDBJ databases">
        <title>Genome sequence of Xylella taiwanensis PLS432.</title>
        <authorList>
            <person name="Weng L.-W."/>
            <person name="Su C.-C."/>
            <person name="Tsai C.-W."/>
            <person name="Kuo C.-H."/>
        </authorList>
    </citation>
    <scope>NUCLEOTIDE SEQUENCE</scope>
    <source>
        <strain evidence="3">PLS432</strain>
        <plasmid evidence="3">pPLS432</plasmid>
    </source>
</reference>
<keyword evidence="4" id="KW-1185">Reference proteome</keyword>
<sequence length="369" mass="41736">MTTIPKASDADLRHRLRGEPGVTPEDTRSELLQDGQSKVLRNNLRGEPGVSPEDTYSELLAAKAKEDHKVQESKSAVTQTTEEQNEAVDKALKAQLEDDLRRRKAREQEQAGQGLNSVDVQRSGKELERGDFIMPRRITQAYTEVDGKFYAKDSNRVMFEDKGDKLATSTTNKEAVADMVAYAKAKQWDSLKLSGSQEFRREAWLQAESQGIKTQGYTPKQSDLSALETLRQERSTNAITPLQERKAERDTVRKDAAPAAPRHDINKNQAAMHVEASKFITTNMQALQKQPGMAEKSVEDLTKLAYWRGIVAEENKLQPKAVKDEAMARFDKQAVDPQFLKRLNQETEPKIHDKTTERVQQRETQEQSL</sequence>
<feature type="compositionally biased region" description="Basic and acidic residues" evidence="1">
    <location>
        <begin position="63"/>
        <end position="72"/>
    </location>
</feature>
<evidence type="ECO:0000313" key="3">
    <source>
        <dbReference type="EMBL" id="MCD8474179.1"/>
    </source>
</evidence>
<keyword evidence="3" id="KW-0614">Plasmid</keyword>
<dbReference type="EMBL" id="JAJPPU010000005">
    <property type="protein sequence ID" value="MCD8474179.1"/>
    <property type="molecule type" value="Genomic_DNA"/>
</dbReference>
<dbReference type="Proteomes" id="UP001430701">
    <property type="component" value="Unassembled WGS sequence"/>
</dbReference>
<dbReference type="Pfam" id="PF18821">
    <property type="entry name" value="LPD7"/>
    <property type="match status" value="1"/>
</dbReference>
<dbReference type="RefSeq" id="WP_230428339.1">
    <property type="nucleotide sequence ID" value="NZ_CP087679.1"/>
</dbReference>
<gene>
    <name evidence="3" type="ORF">LPH55_12095</name>
</gene>
<feature type="region of interest" description="Disordered" evidence="1">
    <location>
        <begin position="235"/>
        <end position="262"/>
    </location>
</feature>
<feature type="domain" description="Large polyvalent protein-associated" evidence="2">
    <location>
        <begin position="137"/>
        <end position="229"/>
    </location>
</feature>
<feature type="compositionally biased region" description="Basic and acidic residues" evidence="1">
    <location>
        <begin position="243"/>
        <end position="262"/>
    </location>
</feature>
<feature type="region of interest" description="Disordered" evidence="1">
    <location>
        <begin position="341"/>
        <end position="369"/>
    </location>
</feature>
<comment type="caution">
    <text evidence="3">The sequence shown here is derived from an EMBL/GenBank/DDBJ whole genome shotgun (WGS) entry which is preliminary data.</text>
</comment>
<evidence type="ECO:0000313" key="4">
    <source>
        <dbReference type="Proteomes" id="UP001430701"/>
    </source>
</evidence>
<protein>
    <recommendedName>
        <fullName evidence="2">Large polyvalent protein-associated domain-containing protein</fullName>
    </recommendedName>
</protein>
<geneLocation type="plasmid" evidence="3">
    <name>pPLS432</name>
</geneLocation>
<feature type="compositionally biased region" description="Polar residues" evidence="1">
    <location>
        <begin position="110"/>
        <end position="120"/>
    </location>
</feature>
<feature type="region of interest" description="Disordered" evidence="1">
    <location>
        <begin position="1"/>
        <end position="87"/>
    </location>
</feature>
<evidence type="ECO:0000256" key="1">
    <source>
        <dbReference type="SAM" id="MobiDB-lite"/>
    </source>
</evidence>
<organism evidence="3 4">
    <name type="scientific">Xylella taiwanensis</name>
    <dbReference type="NCBI Taxonomy" id="1444770"/>
    <lineage>
        <taxon>Bacteria</taxon>
        <taxon>Pseudomonadati</taxon>
        <taxon>Pseudomonadota</taxon>
        <taxon>Gammaproteobacteria</taxon>
        <taxon>Lysobacterales</taxon>
        <taxon>Lysobacteraceae</taxon>
        <taxon>Xylella</taxon>
    </lineage>
</organism>
<proteinExistence type="predicted"/>
<feature type="compositionally biased region" description="Basic and acidic residues" evidence="1">
    <location>
        <begin position="343"/>
        <end position="369"/>
    </location>
</feature>